<sequence>MAPPTPQVSASTATPAGRLLGTVRRTFGTTLLSGQDLSIGKSTKEELSVLRDALAGAEQREADALYREEQARQLAEDARQMAEDARKGEVAARQDLAQALEWPPVPPAMSSTPPRYMQEVGVQVQWKSRSESESFESEEADPESPRSSQPPAVPEGNVQTCADKLLTGRSEKPFLLAPAWMIAVVNFAGCGACCLLLDRPFVEVVDASRCAALHQDSAVQGLSSLLRLRPGELALRRLRLAGARGLGRPSVLALQRLGLVRFAFPAARAERGALLLSRPLFPAAGCQPELVRSVILLVSHTKDGSVGLVLNKHCKLQVEDLVWSTAPYSADMQNQPVAYGGSWDSGLFLLHAQPPEAELGGEELLQGVFVSSDVKSFARAKDLARWKRLHSTELCWFFGCCRWPPGELDASLRDGYFYAVHCDPRFLCPPLAEPAELWAELTAGFRQIPPTHSGSGPVRWREVFPSFERFEVFPRSSGNPGGLQELPPGQRVSDLKNQYETMSRQSGASRPLVPASPARDSWGRVMTPRPGPHAQEVYVSPDLEHRLVSRGSPGRSSEVSDSRRQSLEESSLVEHEAEQQNHEESRVVEHEAGERHQEVCEEEAQHLRVLPEKGEGEGSEDAGEEAEKGGGDSEGEEEEGEEVDEEAVPDVGNTSAEVGDEAAEQSEVADPEAGEGIEAHEHEGDGERSKVEEEEEPDEEEDEEEERPSHAEAIDVPDDVEEVGEDVADSHGPAEEESIRLSDPKVLPAKTEGSEDAKKEAEKEGGDEREEGEEGEEEGGESEEAEEEAVPDVDMSAKVVDEAGEGSEVADPEAEQGIEAHLNQGGGEHSEAEGEEEKSASEADAIEVPGDIQEDQQSTEQPPQIVIQAVPAVSQAIHLHVGEDAADPDGPSEDQEARDIREIQDVFGADLEEEMRRGDVHEREAQASDDVPPDASSVQLAPQSPVQKALATEDAGPEDLDDVPSDASSVHLVPQSPVQKALATEAAGPEDLDDVPSDASSVHLVPQSPVQKALATEDAGPEDLDDVPSDASSVHLVPQSPVQKALATEAAGPEASGDVPSDLSSAHLAPQPAVQQAQPVENQRGTRQRGGFSSFLSDCRGGASRLEGEPKQEEESSAVEHEAEEQHQEVREQEAQDLRVLPEKGEGEGSEDGGEEAEKGGGDSEGEEEEGEEVDEEAAPDVGNASAEVVDEAAEQSGVADPEAEERIEAHEDDGDGERLEAEGKEEAEEKSPSGAEVVEVPDAVEDVTQAIPVGEDVLDSHGPAEEEVDGEEDLEDRDAKDEEARDIREIEDVFGADLEATETSKCATPVIAEAEMRQGDVHDEEAQVSDDGPSDTSSVHLVPQSPVQKALVTEDAGLEAEVRHGDVHDEASDDAPSDASAVHLVPQSPVQEAQPLQRGTRQRGGFSSFLSGHGGTSRLEGEPKQESSVEHEAEEQHQEVREHEAQDLRALPEKGEGEGSENAGEEAEKGGGDGEEEGDAGEEVDEEAAPDVGNASAEVGDEAAEQSEVADPEAEERIEAHEDEGDGERLEAEGKEEAEEKSPNDAEVIEVPDAVEDAIEALPVGEDVAESRGPAEEDEEARDIRETEDVFGANLEAAETDKCATPVMAEALATEDAAPEASDDDAPSDASSTHLVLQSVVQQAQTLEKHREGIRGDPKQEDAEGLPENLRPLSAETPAEAEDPAEHFCPTSADPPAEDAEGAPENLRPLAESPPEVEDAADNLCPTSADAPVEDAADSLCPTSADAPAEDAEGALENRPLSADTPAEAEDTEECLCAATANAPAQDAEGAPENLRPFAESPPEVEDAADNLCPTSADAPAEDAEGALENRPLSADTPAEAEDTAECLCATTANAPAQDAEGASENLRPPAESPPEEPSKPSSESRWERMARDMRKDTPPQPALGQVAAEPEDHAEADCQSSTSSSDLQAAMLEAFLKAPPEELHGSWRGDSVSPRSRAQSAKLWHHIRSNPLPPPNPEDNWELSSQGDLDMDEEERELHLMKLREAKRSPRWCKNCEDLVLMQRDWDPDQVFGARVPECNLEQILPDKLYLEQKTHRSYKKRRRSSGNWAKDGLKDEEAREYREQMGHRKAWLLDVEALSSAARSRQEGAFKGQEEDLSTAVPEGSTASPEEDLSTAPPESSPTEMPQGAALDSECHRPKEALAPAEGPSKETLSGNFAHFDRPLCTLDAFLPFSRSIDSSLSWKLAYRHDIELVQSCRPFEAVPVLSASTEGSLALCDLRRLGAGPLARAATCKEGEECSRPPTSAGAAHTEEAVGHGDAVEGLAWLPGEDRLFASGSLDGRVKVWDAEASSTALSAVLDLDLHSEVRGLAIADPKCSAQLAVALGDCTIRLVDLRSGRPVNTLQGHTKPPLALVWGEPSLSQLFSGGMDGTIRAWDPRMGARSLFLFDPYAHEDPLPLRRWDPDPIEPGRRAPEEWEYTRELRFEPYRFRSMKSVLGTHQPRVGSAMALGSTTMHAPDVSEPKTKRDLEKERQRELWKEEVEIKRRHAFGPRRREFVHEPAMAHRGAVRSVCFATGDSCDFSRLLSCGADGKVRAWEPGSGAPKKAKAELATRKMEASGMLLSPAKGEEETWRPEINVDCSTEELGLQMAALAQPQGICLVPEEELIAVYCARSGRCLCRLAAHRGGLTGLEALHPHRRELLSAGKDGLLLCWRTGRLESGEVISVDD</sequence>
<dbReference type="PROSITE" id="PS50082">
    <property type="entry name" value="WD_REPEATS_2"/>
    <property type="match status" value="2"/>
</dbReference>
<accession>A0A812L0Q6</accession>
<reference evidence="3" key="1">
    <citation type="submission" date="2021-02" db="EMBL/GenBank/DDBJ databases">
        <authorList>
            <person name="Dougan E. K."/>
            <person name="Rhodes N."/>
            <person name="Thang M."/>
            <person name="Chan C."/>
        </authorList>
    </citation>
    <scope>NUCLEOTIDE SEQUENCE</scope>
</reference>
<dbReference type="Gene3D" id="2.130.10.10">
    <property type="entry name" value="YVTN repeat-like/Quinoprotein amine dehydrogenase"/>
    <property type="match status" value="2"/>
</dbReference>
<feature type="repeat" description="WD" evidence="1">
    <location>
        <begin position="2367"/>
        <end position="2400"/>
    </location>
</feature>
<dbReference type="PANTHER" id="PTHR46202">
    <property type="entry name" value="DNA EXCISION REPAIR PROTEIN ERCC-8"/>
    <property type="match status" value="1"/>
</dbReference>
<dbReference type="SMART" id="SM00320">
    <property type="entry name" value="WD40"/>
    <property type="match status" value="5"/>
</dbReference>
<feature type="region of interest" description="Disordered" evidence="2">
    <location>
        <begin position="1612"/>
        <end position="1988"/>
    </location>
</feature>
<dbReference type="Proteomes" id="UP000604046">
    <property type="component" value="Unassembled WGS sequence"/>
</dbReference>
<feature type="compositionally biased region" description="Basic and acidic residues" evidence="2">
    <location>
        <begin position="1528"/>
        <end position="1545"/>
    </location>
</feature>
<dbReference type="InterPro" id="IPR042238">
    <property type="entry name" value="Rad28/ERCC8/Ckn1/ATCSA-1"/>
</dbReference>
<feature type="compositionally biased region" description="Basic and acidic residues" evidence="2">
    <location>
        <begin position="677"/>
        <end position="691"/>
    </location>
</feature>
<feature type="region of interest" description="Disordered" evidence="2">
    <location>
        <begin position="910"/>
        <end position="1286"/>
    </location>
</feature>
<feature type="compositionally biased region" description="Basic residues" evidence="2">
    <location>
        <begin position="2058"/>
        <end position="2067"/>
    </location>
</feature>
<feature type="compositionally biased region" description="Basic and acidic residues" evidence="2">
    <location>
        <begin position="728"/>
        <end position="743"/>
    </location>
</feature>
<proteinExistence type="predicted"/>
<feature type="compositionally biased region" description="Acidic residues" evidence="2">
    <location>
        <begin position="633"/>
        <end position="648"/>
    </location>
</feature>
<dbReference type="PROSITE" id="PS50294">
    <property type="entry name" value="WD_REPEATS_REGION"/>
    <property type="match status" value="1"/>
</dbReference>
<feature type="compositionally biased region" description="Polar residues" evidence="2">
    <location>
        <begin position="936"/>
        <end position="946"/>
    </location>
</feature>
<feature type="compositionally biased region" description="Basic and acidic residues" evidence="2">
    <location>
        <begin position="1217"/>
        <end position="1232"/>
    </location>
</feature>
<dbReference type="Pfam" id="PF00400">
    <property type="entry name" value="WD40"/>
    <property type="match status" value="3"/>
</dbReference>
<dbReference type="GO" id="GO:0043161">
    <property type="term" value="P:proteasome-mediated ubiquitin-dependent protein catabolic process"/>
    <property type="evidence" value="ECO:0007669"/>
    <property type="project" value="TreeGrafter"/>
</dbReference>
<keyword evidence="1" id="KW-0853">WD repeat</keyword>
<feature type="compositionally biased region" description="Acidic residues" evidence="2">
    <location>
        <begin position="692"/>
        <end position="706"/>
    </location>
</feature>
<dbReference type="Pfam" id="PF02622">
    <property type="entry name" value="DUF179"/>
    <property type="match status" value="1"/>
</dbReference>
<feature type="compositionally biased region" description="Low complexity" evidence="2">
    <location>
        <begin position="1069"/>
        <end position="1080"/>
    </location>
</feature>
<feature type="compositionally biased region" description="Acidic residues" evidence="2">
    <location>
        <begin position="133"/>
        <end position="142"/>
    </location>
</feature>
<dbReference type="GO" id="GO:0031464">
    <property type="term" value="C:Cul4A-RING E3 ubiquitin ligase complex"/>
    <property type="evidence" value="ECO:0007669"/>
    <property type="project" value="TreeGrafter"/>
</dbReference>
<dbReference type="GO" id="GO:0006283">
    <property type="term" value="P:transcription-coupled nucleotide-excision repair"/>
    <property type="evidence" value="ECO:0007669"/>
    <property type="project" value="InterPro"/>
</dbReference>
<evidence type="ECO:0000256" key="1">
    <source>
        <dbReference type="PROSITE-ProRule" id="PRU00221"/>
    </source>
</evidence>
<dbReference type="SUPFAM" id="SSF143456">
    <property type="entry name" value="VC0467-like"/>
    <property type="match status" value="1"/>
</dbReference>
<organism evidence="3 4">
    <name type="scientific">Symbiodinium natans</name>
    <dbReference type="NCBI Taxonomy" id="878477"/>
    <lineage>
        <taxon>Eukaryota</taxon>
        <taxon>Sar</taxon>
        <taxon>Alveolata</taxon>
        <taxon>Dinophyceae</taxon>
        <taxon>Suessiales</taxon>
        <taxon>Symbiodiniaceae</taxon>
        <taxon>Symbiodinium</taxon>
    </lineage>
</organism>
<feature type="compositionally biased region" description="Basic and acidic residues" evidence="2">
    <location>
        <begin position="752"/>
        <end position="766"/>
    </location>
</feature>
<feature type="compositionally biased region" description="Basic and acidic residues" evidence="2">
    <location>
        <begin position="1315"/>
        <end position="1326"/>
    </location>
</feature>
<protein>
    <submittedName>
        <fullName evidence="3">ATCSA-1 protein</fullName>
    </submittedName>
</protein>
<dbReference type="Gene3D" id="3.40.1740.10">
    <property type="entry name" value="VC0467-like"/>
    <property type="match status" value="1"/>
</dbReference>
<dbReference type="EMBL" id="CAJNDS010000890">
    <property type="protein sequence ID" value="CAE7239508.1"/>
    <property type="molecule type" value="Genomic_DNA"/>
</dbReference>
<dbReference type="InterPro" id="IPR003774">
    <property type="entry name" value="AlgH-like"/>
</dbReference>
<feature type="compositionally biased region" description="Polar residues" evidence="2">
    <location>
        <begin position="1920"/>
        <end position="1929"/>
    </location>
</feature>
<dbReference type="InterPro" id="IPR001680">
    <property type="entry name" value="WD40_rpt"/>
</dbReference>
<feature type="compositionally biased region" description="Acidic residues" evidence="2">
    <location>
        <begin position="1618"/>
        <end position="1628"/>
    </location>
</feature>
<feature type="region of interest" description="Disordered" evidence="2">
    <location>
        <begin position="2107"/>
        <end position="2156"/>
    </location>
</feature>
<gene>
    <name evidence="3" type="primary">ATCSA-1</name>
    <name evidence="3" type="ORF">SNAT2548_LOCUS10632</name>
</gene>
<feature type="compositionally biased region" description="Low complexity" evidence="2">
    <location>
        <begin position="1233"/>
        <end position="1242"/>
    </location>
</feature>
<feature type="region of interest" description="Disordered" evidence="2">
    <location>
        <begin position="2057"/>
        <end position="2079"/>
    </location>
</feature>
<feature type="compositionally biased region" description="Basic and acidic residues" evidence="2">
    <location>
        <begin position="1361"/>
        <end position="1371"/>
    </location>
</feature>
<comment type="caution">
    <text evidence="3">The sequence shown here is derived from an EMBL/GenBank/DDBJ whole genome shotgun (WGS) entry which is preliminary data.</text>
</comment>
<feature type="compositionally biased region" description="Acidic residues" evidence="2">
    <location>
        <begin position="1164"/>
        <end position="1179"/>
    </location>
</feature>
<evidence type="ECO:0000313" key="3">
    <source>
        <dbReference type="EMBL" id="CAE7239508.1"/>
    </source>
</evidence>
<keyword evidence="4" id="KW-1185">Reference proteome</keyword>
<dbReference type="SUPFAM" id="SSF50978">
    <property type="entry name" value="WD40 repeat-like"/>
    <property type="match status" value="1"/>
</dbReference>
<feature type="compositionally biased region" description="Acidic residues" evidence="2">
    <location>
        <begin position="1548"/>
        <end position="1560"/>
    </location>
</feature>
<feature type="compositionally biased region" description="Acidic residues" evidence="2">
    <location>
        <begin position="1019"/>
        <end position="1028"/>
    </location>
</feature>
<feature type="compositionally biased region" description="Basic and acidic residues" evidence="2">
    <location>
        <begin position="1878"/>
        <end position="1899"/>
    </location>
</feature>
<feature type="compositionally biased region" description="Acidic residues" evidence="2">
    <location>
        <begin position="955"/>
        <end position="964"/>
    </location>
</feature>
<feature type="compositionally biased region" description="Acidic residues" evidence="2">
    <location>
        <begin position="658"/>
        <end position="675"/>
    </location>
</feature>
<feature type="compositionally biased region" description="Acidic residues" evidence="2">
    <location>
        <begin position="767"/>
        <end position="791"/>
    </location>
</feature>
<dbReference type="GO" id="GO:0000109">
    <property type="term" value="C:nucleotide-excision repair complex"/>
    <property type="evidence" value="ECO:0007669"/>
    <property type="project" value="TreeGrafter"/>
</dbReference>
<feature type="compositionally biased region" description="Basic and acidic residues" evidence="2">
    <location>
        <begin position="828"/>
        <end position="841"/>
    </location>
</feature>
<feature type="repeat" description="WD" evidence="1">
    <location>
        <begin position="2277"/>
        <end position="2319"/>
    </location>
</feature>
<dbReference type="InterPro" id="IPR036322">
    <property type="entry name" value="WD40_repeat_dom_sf"/>
</dbReference>
<feature type="compositionally biased region" description="Acidic residues" evidence="2">
    <location>
        <begin position="1500"/>
        <end position="1515"/>
    </location>
</feature>
<feature type="compositionally biased region" description="Acidic residues" evidence="2">
    <location>
        <begin position="715"/>
        <end position="727"/>
    </location>
</feature>
<feature type="compositionally biased region" description="Polar residues" evidence="2">
    <location>
        <begin position="1635"/>
        <end position="1647"/>
    </location>
</feature>
<feature type="compositionally biased region" description="Basic and acidic residues" evidence="2">
    <location>
        <begin position="558"/>
        <end position="616"/>
    </location>
</feature>
<dbReference type="PANTHER" id="PTHR46202:SF1">
    <property type="entry name" value="DNA EXCISION REPAIR PROTEIN ERCC-8"/>
    <property type="match status" value="1"/>
</dbReference>
<feature type="compositionally biased region" description="Basic and acidic residues" evidence="2">
    <location>
        <begin position="1648"/>
        <end position="1663"/>
    </location>
</feature>
<feature type="compositionally biased region" description="Acidic residues" evidence="2">
    <location>
        <begin position="802"/>
        <end position="816"/>
    </location>
</feature>
<feature type="compositionally biased region" description="Acidic residues" evidence="2">
    <location>
        <begin position="1474"/>
        <end position="1490"/>
    </location>
</feature>
<feature type="region of interest" description="Disordered" evidence="2">
    <location>
        <begin position="500"/>
        <end position="898"/>
    </location>
</feature>
<feature type="compositionally biased region" description="Acidic residues" evidence="2">
    <location>
        <begin position="1266"/>
        <end position="1277"/>
    </location>
</feature>
<feature type="region of interest" description="Disordered" evidence="2">
    <location>
        <begin position="1311"/>
        <end position="1588"/>
    </location>
</feature>
<feature type="compositionally biased region" description="Basic and acidic residues" evidence="2">
    <location>
        <begin position="1106"/>
        <end position="1147"/>
    </location>
</feature>
<dbReference type="InterPro" id="IPR015943">
    <property type="entry name" value="WD40/YVTN_repeat-like_dom_sf"/>
</dbReference>
<evidence type="ECO:0000313" key="4">
    <source>
        <dbReference type="Proteomes" id="UP000604046"/>
    </source>
</evidence>
<dbReference type="GO" id="GO:0000209">
    <property type="term" value="P:protein polyubiquitination"/>
    <property type="evidence" value="ECO:0007669"/>
    <property type="project" value="TreeGrafter"/>
</dbReference>
<feature type="compositionally biased region" description="Basic and acidic residues" evidence="2">
    <location>
        <begin position="2107"/>
        <end position="2117"/>
    </location>
</feature>
<feature type="compositionally biased region" description="Acidic residues" evidence="2">
    <location>
        <begin position="884"/>
        <end position="894"/>
    </location>
</feature>
<name>A0A812L0Q6_9DINO</name>
<feature type="compositionally biased region" description="Basic and acidic residues" evidence="2">
    <location>
        <begin position="914"/>
        <end position="926"/>
    </location>
</feature>
<dbReference type="OrthoDB" id="448347at2759"/>
<feature type="region of interest" description="Disordered" evidence="2">
    <location>
        <begin position="120"/>
        <end position="157"/>
    </location>
</feature>
<evidence type="ECO:0000256" key="2">
    <source>
        <dbReference type="SAM" id="MobiDB-lite"/>
    </source>
</evidence>
<feature type="compositionally biased region" description="Basic and acidic residues" evidence="2">
    <location>
        <begin position="1420"/>
        <end position="1458"/>
    </location>
</feature>